<protein>
    <recommendedName>
        <fullName evidence="4">Transmembrane protein</fullName>
    </recommendedName>
</protein>
<evidence type="ECO:0000313" key="2">
    <source>
        <dbReference type="EMBL" id="UYP48381.1"/>
    </source>
</evidence>
<feature type="transmembrane region" description="Helical" evidence="1">
    <location>
        <begin position="15"/>
        <end position="34"/>
    </location>
</feature>
<reference evidence="2" key="1">
    <citation type="submission" date="2022-09" db="EMBL/GenBank/DDBJ databases">
        <title>Actin cytoskeleton and complex cell architecture in an #Asgard archaeon.</title>
        <authorList>
            <person name="Ponce Toledo R.I."/>
            <person name="Schleper C."/>
            <person name="Rodrigues Oliveira T."/>
            <person name="Wollweber F."/>
            <person name="Xu J."/>
            <person name="Rittmann S."/>
            <person name="Klingl A."/>
            <person name="Pilhofer M."/>
        </authorList>
    </citation>
    <scope>NUCLEOTIDE SEQUENCE</scope>
    <source>
        <strain evidence="2">B-35</strain>
    </source>
</reference>
<name>A0ABY6HYG1_9ARCH</name>
<keyword evidence="1" id="KW-0472">Membrane</keyword>
<keyword evidence="3" id="KW-1185">Reference proteome</keyword>
<evidence type="ECO:0000313" key="3">
    <source>
        <dbReference type="Proteomes" id="UP001208689"/>
    </source>
</evidence>
<proteinExistence type="predicted"/>
<dbReference type="Proteomes" id="UP001208689">
    <property type="component" value="Chromosome"/>
</dbReference>
<sequence length="259" mass="29454">MGKIDYDGKIYEFDWIKILILIIGAPVIALGIYFSHDWVWLHGISAKITLPIINLITGNANELIFYESRPLNPWVYQIVSESGSRYGPINMETLCTGIQAIAIFVGVILVIPHNTSDNSTTKLPAETSPIRKILARIKEVFNNKDNIWRRKLLAIFWTTLVFYIVNILRMVIQLSLYNGSNWDDLHYPISSASSFIAVACVLIVHKFVPEFIISLMWIGEEIKFLISGPQNEVKNVITKSDDNLIVSEEENENVTEKID</sequence>
<keyword evidence="1" id="KW-0812">Transmembrane</keyword>
<accession>A0ABY6HYG1</accession>
<evidence type="ECO:0008006" key="4">
    <source>
        <dbReference type="Google" id="ProtNLM"/>
    </source>
</evidence>
<dbReference type="EMBL" id="CP104013">
    <property type="protein sequence ID" value="UYP48381.1"/>
    <property type="molecule type" value="Genomic_DNA"/>
</dbReference>
<evidence type="ECO:0000256" key="1">
    <source>
        <dbReference type="SAM" id="Phobius"/>
    </source>
</evidence>
<gene>
    <name evidence="2" type="ORF">NEF87_004666</name>
</gene>
<keyword evidence="1" id="KW-1133">Transmembrane helix</keyword>
<feature type="transmembrane region" description="Helical" evidence="1">
    <location>
        <begin position="192"/>
        <end position="218"/>
    </location>
</feature>
<feature type="transmembrane region" description="Helical" evidence="1">
    <location>
        <begin position="152"/>
        <end position="172"/>
    </location>
</feature>
<organism evidence="2 3">
    <name type="scientific">Candidatus Lokiarchaeum ossiferum</name>
    <dbReference type="NCBI Taxonomy" id="2951803"/>
    <lineage>
        <taxon>Archaea</taxon>
        <taxon>Promethearchaeati</taxon>
        <taxon>Promethearchaeota</taxon>
        <taxon>Promethearchaeia</taxon>
        <taxon>Promethearchaeales</taxon>
        <taxon>Promethearchaeaceae</taxon>
        <taxon>Candidatus Lokiarchaeum</taxon>
    </lineage>
</organism>